<sequence length="772" mass="88457">MEHNTNETDKSLPLSEEYNNLMGTMKVSVSKHLLDEYFTTVWANDYYYDLIGYPKDEYEVKFKNRPDIYYKKHGYLNELEEITKTVIETINSGKSDYSIITRLPVKGKKGHVWVRMNATFTDEIINGKQVSYTVITNIDDLVQTQKTQLITTNNLPGLIFKGIIKNDNELELLDVQDKNDKLLNYKNEHYNMMSDFNRQIIKNHLIDIKAGNHIRFLAKLKDNNGENIWMQINADCIDWIREEPVYLFVCIDVTDLTDLREMQTKLEKQSIELQKALKEAKNANRAKSEFLSSMSHDIRTPMNAIMGMTEIAQMNILNTDKVNDCLKKISISGQHLLGLINDVLDMSKIESGKMTLRNDSASLPEVLENVVSILQPMVKSREQSFSIRIRNLVHEDFYFDALRLRQCFINILSNATKFTPEKGSITVDVEEEYTGDPDYSKLIFTFTDTGIGIKEEFLNNIFDSFTREKDGRVDKTEGSGLGMAITKKIVDIMNGTIEVKSKVGMGTTFIVTLPLKIDKNKIKDYTLPNINVLVVAEWVDSGKYAVEKVIKAHDEKKDFDIVILDWMMPDQDGIETVKKIRASINDDIPILIISAYDWSEIENEAVGVNGFLQKPLFRSTLYRALNKYVLKTNEEDYLGRKTNNYDFTNKNILLVEDNELNRDIAAELLSITKANIECASNGKECLDMFKSCEENYYDIILMDIQMPVMNGYEATKLIRNLERKDSKTIPILAMTADVFSEDIHAAKTAGMNGHLSKPLNSSIMMKEINKLI</sequence>
<dbReference type="PROSITE" id="PS50109">
    <property type="entry name" value="HIS_KIN"/>
    <property type="match status" value="1"/>
</dbReference>
<evidence type="ECO:0000256" key="2">
    <source>
        <dbReference type="ARBA" id="ARBA00004370"/>
    </source>
</evidence>
<dbReference type="SMART" id="SM00387">
    <property type="entry name" value="HATPase_c"/>
    <property type="match status" value="1"/>
</dbReference>
<dbReference type="InterPro" id="IPR003594">
    <property type="entry name" value="HATPase_dom"/>
</dbReference>
<evidence type="ECO:0000256" key="4">
    <source>
        <dbReference type="ARBA" id="ARBA00018672"/>
    </source>
</evidence>
<dbReference type="SUPFAM" id="SSF52172">
    <property type="entry name" value="CheY-like"/>
    <property type="match status" value="2"/>
</dbReference>
<dbReference type="GO" id="GO:0016020">
    <property type="term" value="C:membrane"/>
    <property type="evidence" value="ECO:0007669"/>
    <property type="project" value="UniProtKB-SubCell"/>
</dbReference>
<dbReference type="EC" id="2.7.13.3" evidence="3"/>
<gene>
    <name evidence="14" type="ORF">DW687_00400</name>
</gene>
<dbReference type="Gene3D" id="3.30.565.10">
    <property type="entry name" value="Histidine kinase-like ATPase, C-terminal domain"/>
    <property type="match status" value="1"/>
</dbReference>
<dbReference type="CDD" id="cd17546">
    <property type="entry name" value="REC_hyHK_CKI1_RcsC-like"/>
    <property type="match status" value="2"/>
</dbReference>
<dbReference type="RefSeq" id="WP_117530891.1">
    <property type="nucleotide sequence ID" value="NZ_QUSM01000001.1"/>
</dbReference>
<evidence type="ECO:0000313" key="15">
    <source>
        <dbReference type="Proteomes" id="UP000261212"/>
    </source>
</evidence>
<evidence type="ECO:0000256" key="9">
    <source>
        <dbReference type="ARBA" id="ARBA00024867"/>
    </source>
</evidence>
<feature type="domain" description="Response regulatory" evidence="13">
    <location>
        <begin position="651"/>
        <end position="772"/>
    </location>
</feature>
<evidence type="ECO:0000313" key="14">
    <source>
        <dbReference type="EMBL" id="RGD75814.1"/>
    </source>
</evidence>
<comment type="catalytic activity">
    <reaction evidence="1">
        <text>ATP + protein L-histidine = ADP + protein N-phospho-L-histidine.</text>
        <dbReference type="EC" id="2.7.13.3"/>
    </reaction>
</comment>
<feature type="domain" description="Response regulatory" evidence="13">
    <location>
        <begin position="508"/>
        <end position="629"/>
    </location>
</feature>
<dbReference type="Gene3D" id="1.10.287.130">
    <property type="match status" value="1"/>
</dbReference>
<keyword evidence="5 10" id="KW-0597">Phosphoprotein</keyword>
<evidence type="ECO:0000256" key="8">
    <source>
        <dbReference type="ARBA" id="ARBA00023012"/>
    </source>
</evidence>
<evidence type="ECO:0000256" key="7">
    <source>
        <dbReference type="ARBA" id="ARBA00022777"/>
    </source>
</evidence>
<feature type="coiled-coil region" evidence="11">
    <location>
        <begin position="259"/>
        <end position="286"/>
    </location>
</feature>
<dbReference type="Pfam" id="PF00512">
    <property type="entry name" value="HisKA"/>
    <property type="match status" value="1"/>
</dbReference>
<keyword evidence="6" id="KW-0808">Transferase</keyword>
<evidence type="ECO:0000256" key="3">
    <source>
        <dbReference type="ARBA" id="ARBA00012438"/>
    </source>
</evidence>
<dbReference type="PRINTS" id="PR00344">
    <property type="entry name" value="BCTRLSENSOR"/>
</dbReference>
<comment type="function">
    <text evidence="9">May play the central regulatory role in sporulation. It may be an element of the effector pathway responsible for the activation of sporulation genes in response to nutritional stress. Spo0A may act in concert with spo0H (a sigma factor) to control the expression of some genes that are critical to the sporulation process.</text>
</comment>
<evidence type="ECO:0000256" key="10">
    <source>
        <dbReference type="PROSITE-ProRule" id="PRU00169"/>
    </source>
</evidence>
<keyword evidence="8" id="KW-0902">Two-component regulatory system</keyword>
<dbReference type="InterPro" id="IPR050956">
    <property type="entry name" value="2C_system_His_kinase"/>
</dbReference>
<name>A0A3E3E2L4_9FIRM</name>
<proteinExistence type="predicted"/>
<keyword evidence="7" id="KW-0418">Kinase</keyword>
<evidence type="ECO:0000256" key="5">
    <source>
        <dbReference type="ARBA" id="ARBA00022553"/>
    </source>
</evidence>
<dbReference type="GO" id="GO:0000155">
    <property type="term" value="F:phosphorelay sensor kinase activity"/>
    <property type="evidence" value="ECO:0007669"/>
    <property type="project" value="InterPro"/>
</dbReference>
<evidence type="ECO:0000256" key="11">
    <source>
        <dbReference type="SAM" id="Coils"/>
    </source>
</evidence>
<protein>
    <recommendedName>
        <fullName evidence="4">Stage 0 sporulation protein A homolog</fullName>
        <ecNumber evidence="3">2.7.13.3</ecNumber>
    </recommendedName>
</protein>
<dbReference type="SUPFAM" id="SSF55874">
    <property type="entry name" value="ATPase domain of HSP90 chaperone/DNA topoisomerase II/histidine kinase"/>
    <property type="match status" value="1"/>
</dbReference>
<organism evidence="14 15">
    <name type="scientific">Anaerofustis stercorihominis</name>
    <dbReference type="NCBI Taxonomy" id="214853"/>
    <lineage>
        <taxon>Bacteria</taxon>
        <taxon>Bacillati</taxon>
        <taxon>Bacillota</taxon>
        <taxon>Clostridia</taxon>
        <taxon>Eubacteriales</taxon>
        <taxon>Eubacteriaceae</taxon>
        <taxon>Anaerofustis</taxon>
    </lineage>
</organism>
<dbReference type="CDD" id="cd00082">
    <property type="entry name" value="HisKA"/>
    <property type="match status" value="1"/>
</dbReference>
<dbReference type="PROSITE" id="PS50110">
    <property type="entry name" value="RESPONSE_REGULATORY"/>
    <property type="match status" value="2"/>
</dbReference>
<dbReference type="InterPro" id="IPR001789">
    <property type="entry name" value="Sig_transdc_resp-reg_receiver"/>
</dbReference>
<feature type="modified residue" description="4-aspartylphosphate" evidence="10">
    <location>
        <position position="565"/>
    </location>
</feature>
<evidence type="ECO:0000256" key="6">
    <source>
        <dbReference type="ARBA" id="ARBA00022679"/>
    </source>
</evidence>
<feature type="modified residue" description="4-aspartylphosphate" evidence="10">
    <location>
        <position position="703"/>
    </location>
</feature>
<dbReference type="PANTHER" id="PTHR43719">
    <property type="entry name" value="TWO-COMPONENT HISTIDINE KINASE"/>
    <property type="match status" value="1"/>
</dbReference>
<dbReference type="InterPro" id="IPR036097">
    <property type="entry name" value="HisK_dim/P_sf"/>
</dbReference>
<dbReference type="AlphaFoldDB" id="A0A3E3E2L4"/>
<feature type="domain" description="Histidine kinase" evidence="12">
    <location>
        <begin position="293"/>
        <end position="517"/>
    </location>
</feature>
<evidence type="ECO:0000259" key="13">
    <source>
        <dbReference type="PROSITE" id="PS50110"/>
    </source>
</evidence>
<comment type="caution">
    <text evidence="14">The sequence shown here is derived from an EMBL/GenBank/DDBJ whole genome shotgun (WGS) entry which is preliminary data.</text>
</comment>
<dbReference type="SMART" id="SM00448">
    <property type="entry name" value="REC"/>
    <property type="match status" value="2"/>
</dbReference>
<reference evidence="14 15" key="1">
    <citation type="submission" date="2018-08" db="EMBL/GenBank/DDBJ databases">
        <title>A genome reference for cultivated species of the human gut microbiota.</title>
        <authorList>
            <person name="Zou Y."/>
            <person name="Xue W."/>
            <person name="Luo G."/>
        </authorList>
    </citation>
    <scope>NUCLEOTIDE SEQUENCE [LARGE SCALE GENOMIC DNA]</scope>
    <source>
        <strain evidence="14 15">AM25-6</strain>
    </source>
</reference>
<dbReference type="FunFam" id="3.30.565.10:FF:000006">
    <property type="entry name" value="Sensor histidine kinase WalK"/>
    <property type="match status" value="1"/>
</dbReference>
<dbReference type="InterPro" id="IPR004358">
    <property type="entry name" value="Sig_transdc_His_kin-like_C"/>
</dbReference>
<evidence type="ECO:0000259" key="12">
    <source>
        <dbReference type="PROSITE" id="PS50109"/>
    </source>
</evidence>
<dbReference type="EMBL" id="QUSM01000001">
    <property type="protein sequence ID" value="RGD75814.1"/>
    <property type="molecule type" value="Genomic_DNA"/>
</dbReference>
<dbReference type="InterPro" id="IPR003661">
    <property type="entry name" value="HisK_dim/P_dom"/>
</dbReference>
<dbReference type="SMART" id="SM00388">
    <property type="entry name" value="HisKA"/>
    <property type="match status" value="1"/>
</dbReference>
<dbReference type="Pfam" id="PF00072">
    <property type="entry name" value="Response_reg"/>
    <property type="match status" value="2"/>
</dbReference>
<dbReference type="Gene3D" id="3.40.50.2300">
    <property type="match status" value="2"/>
</dbReference>
<dbReference type="Proteomes" id="UP000261212">
    <property type="component" value="Unassembled WGS sequence"/>
</dbReference>
<dbReference type="InterPro" id="IPR005467">
    <property type="entry name" value="His_kinase_dom"/>
</dbReference>
<dbReference type="Pfam" id="PF02518">
    <property type="entry name" value="HATPase_c"/>
    <property type="match status" value="1"/>
</dbReference>
<evidence type="ECO:0000256" key="1">
    <source>
        <dbReference type="ARBA" id="ARBA00000085"/>
    </source>
</evidence>
<dbReference type="SUPFAM" id="SSF47384">
    <property type="entry name" value="Homodimeric domain of signal transducing histidine kinase"/>
    <property type="match status" value="1"/>
</dbReference>
<dbReference type="InterPro" id="IPR011006">
    <property type="entry name" value="CheY-like_superfamily"/>
</dbReference>
<dbReference type="PANTHER" id="PTHR43719:SF28">
    <property type="entry name" value="PEROXIDE STRESS-ACTIVATED HISTIDINE KINASE MAK1-RELATED"/>
    <property type="match status" value="1"/>
</dbReference>
<keyword evidence="11" id="KW-0175">Coiled coil</keyword>
<accession>A0A3E3E2L4</accession>
<comment type="subcellular location">
    <subcellularLocation>
        <location evidence="2">Membrane</location>
    </subcellularLocation>
</comment>
<dbReference type="InterPro" id="IPR036890">
    <property type="entry name" value="HATPase_C_sf"/>
</dbReference>